<keyword evidence="2" id="KW-1003">Cell membrane</keyword>
<dbReference type="GO" id="GO:0016755">
    <property type="term" value="F:aminoacyltransferase activity"/>
    <property type="evidence" value="ECO:0007669"/>
    <property type="project" value="TreeGrafter"/>
</dbReference>
<dbReference type="PANTHER" id="PTHR34697:SF2">
    <property type="entry name" value="PHOSPHATIDYLGLYCEROL LYSYLTRANSFERASE"/>
    <property type="match status" value="1"/>
</dbReference>
<keyword evidence="4 6" id="KW-1133">Transmembrane helix</keyword>
<evidence type="ECO:0000256" key="6">
    <source>
        <dbReference type="SAM" id="Phobius"/>
    </source>
</evidence>
<dbReference type="Proteomes" id="UP000245021">
    <property type="component" value="Unassembled WGS sequence"/>
</dbReference>
<dbReference type="GO" id="GO:0000166">
    <property type="term" value="F:nucleotide binding"/>
    <property type="evidence" value="ECO:0007669"/>
    <property type="project" value="InterPro"/>
</dbReference>
<keyword evidence="10" id="KW-0436">Ligase</keyword>
<dbReference type="InterPro" id="IPR024320">
    <property type="entry name" value="LPG_synthase_C"/>
</dbReference>
<accession>A0A2R5HGN6</accession>
<dbReference type="Pfam" id="PF16995">
    <property type="entry name" value="tRNA-synt_2_TM"/>
    <property type="match status" value="1"/>
</dbReference>
<keyword evidence="5 6" id="KW-0472">Membrane</keyword>
<dbReference type="AlphaFoldDB" id="A0A2R5HGN6"/>
<evidence type="ECO:0000256" key="2">
    <source>
        <dbReference type="ARBA" id="ARBA00022475"/>
    </source>
</evidence>
<feature type="transmembrane region" description="Helical" evidence="6">
    <location>
        <begin position="34"/>
        <end position="56"/>
    </location>
</feature>
<dbReference type="CDD" id="cd04322">
    <property type="entry name" value="LysRS_N"/>
    <property type="match status" value="1"/>
</dbReference>
<dbReference type="GO" id="GO:0005886">
    <property type="term" value="C:plasma membrane"/>
    <property type="evidence" value="ECO:0007669"/>
    <property type="project" value="UniProtKB-SubCell"/>
</dbReference>
<dbReference type="GO" id="GO:0004812">
    <property type="term" value="F:aminoacyl-tRNA ligase activity"/>
    <property type="evidence" value="ECO:0007669"/>
    <property type="project" value="UniProtKB-KW"/>
</dbReference>
<dbReference type="GO" id="GO:0003676">
    <property type="term" value="F:nucleic acid binding"/>
    <property type="evidence" value="ECO:0007669"/>
    <property type="project" value="InterPro"/>
</dbReference>
<comment type="subcellular location">
    <subcellularLocation>
        <location evidence="1">Cell membrane</location>
        <topology evidence="1">Multi-pass membrane protein</topology>
    </subcellularLocation>
</comment>
<dbReference type="SUPFAM" id="SSF50249">
    <property type="entry name" value="Nucleic acid-binding proteins"/>
    <property type="match status" value="1"/>
</dbReference>
<dbReference type="RefSeq" id="WP_109246178.1">
    <property type="nucleotide sequence ID" value="NZ_BFFO01000008.1"/>
</dbReference>
<keyword evidence="3 6" id="KW-0812">Transmembrane</keyword>
<feature type="transmembrane region" description="Helical" evidence="6">
    <location>
        <begin position="169"/>
        <end position="191"/>
    </location>
</feature>
<feature type="transmembrane region" description="Helical" evidence="6">
    <location>
        <begin position="232"/>
        <end position="252"/>
    </location>
</feature>
<keyword evidence="11" id="KW-1185">Reference proteome</keyword>
<sequence length="911" mass="101860">MAKKEVNNNAKKDVKKEKKKNSFLEGLRASSPRWLADILLFAAVWSLLGGFFHWLMPPVEDGISTLLFLLGLPVEFSFLNAIVLFILSRMIRHRRRIALWFVILYFQLAAVVIALIVIILSQTGGIDASLSDVLWYGLAILVNLLLGIFLVSAHNYFMTKVSKKVTTQAIVIVVAGLIVAILIGFVLGLILGEGHHPLHLLSAVFLESISNFRYLLPYGTILIDNKFLDSQVLLLVVDFVSMLGFLIAFILVMRNHNKKMESNAKDELKVRKLLMESAGKDSLAYFATRRDKAKIFSNNGKAAIAYQLFGSVLLASGDPIGEKKSWGSAVKNYLNFAYSKGWTPAVLAVTEEGLAVYKKQGLSHFTFGDEAVVLVKDFALDDPALREVNKVYNKVEKQGYSLVIRRQAEISLDELSELDGYVNSWRNDGPERGFSMASSRFADQTDAQMVVVVAYDSEGKAQGILSFVPGDRLLSLDTMRRNPDSANGVTTYMIAGLIEKCPALDVDEVSLNFAVMRHVFERGEQVQANSFERRARRVLLFFSRWYQLESLYRSNEIYAPEWRTRYLAYERGASATEVGLAMGRAEGFVSFGFFDKIKKFFIRHKQNSQQNDYWESESFIAQVQKQEADFMAKQAKKELDPHQVTALEKLALVKEAEINPYPTNLSVDTIRIQTARQLAEESPASVYGRVKSIRGRGKLFFVDLEDATGKVQVMLGADRVNEYAEATGLKEDFNLFKKAVIAGDMLQVSGEMTMTKTGEISLRATSWKLLSKSLTEFEDQLNAEALGIISQLREAFKAKGYSESLAGLSISEMLFETGTASFAVTAGQLTAVSAFTSPDALAEEAQTILSGILPEVDLSSLIQTQAEENNPENYRKEEDFDSRHLKLLERGLPSYSSLTINLEKLWEQLKS</sequence>
<feature type="domain" description="OB" evidence="7">
    <location>
        <begin position="685"/>
        <end position="770"/>
    </location>
</feature>
<dbReference type="EMBL" id="BFFO01000008">
    <property type="protein sequence ID" value="GBG97223.1"/>
    <property type="molecule type" value="Genomic_DNA"/>
</dbReference>
<name>A0A2R5HGN6_9LACT</name>
<feature type="domain" description="Phosphatidylglycerol lysyltransferase C-terminal" evidence="8">
    <location>
        <begin position="272"/>
        <end position="569"/>
    </location>
</feature>
<dbReference type="Pfam" id="PF01336">
    <property type="entry name" value="tRNA_anti-codon"/>
    <property type="match status" value="1"/>
</dbReference>
<keyword evidence="10" id="KW-0030">Aminoacyl-tRNA synthetase</keyword>
<evidence type="ECO:0000256" key="3">
    <source>
        <dbReference type="ARBA" id="ARBA00022692"/>
    </source>
</evidence>
<feature type="domain" description="Lysyl-tRNA synthetase N-terminal transmembrane region" evidence="9">
    <location>
        <begin position="31"/>
        <end position="188"/>
    </location>
</feature>
<evidence type="ECO:0000259" key="9">
    <source>
        <dbReference type="Pfam" id="PF16995"/>
    </source>
</evidence>
<evidence type="ECO:0000256" key="4">
    <source>
        <dbReference type="ARBA" id="ARBA00022989"/>
    </source>
</evidence>
<feature type="transmembrane region" description="Helical" evidence="6">
    <location>
        <begin position="99"/>
        <end position="121"/>
    </location>
</feature>
<proteinExistence type="predicted"/>
<feature type="transmembrane region" description="Helical" evidence="6">
    <location>
        <begin position="133"/>
        <end position="157"/>
    </location>
</feature>
<dbReference type="GO" id="GO:0055091">
    <property type="term" value="P:phospholipid homeostasis"/>
    <property type="evidence" value="ECO:0007669"/>
    <property type="project" value="TreeGrafter"/>
</dbReference>
<organism evidence="10 11">
    <name type="scientific">Lactococcus termiticola</name>
    <dbReference type="NCBI Taxonomy" id="2169526"/>
    <lineage>
        <taxon>Bacteria</taxon>
        <taxon>Bacillati</taxon>
        <taxon>Bacillota</taxon>
        <taxon>Bacilli</taxon>
        <taxon>Lactobacillales</taxon>
        <taxon>Streptococcaceae</taxon>
        <taxon>Lactococcus</taxon>
    </lineage>
</organism>
<gene>
    <name evidence="10" type="primary">lysS</name>
    <name evidence="10" type="ORF">NtB2_01361</name>
</gene>
<dbReference type="InterPro" id="IPR004365">
    <property type="entry name" value="NA-bd_OB_tRNA"/>
</dbReference>
<evidence type="ECO:0000313" key="10">
    <source>
        <dbReference type="EMBL" id="GBG97223.1"/>
    </source>
</evidence>
<protein>
    <submittedName>
        <fullName evidence="10">Lysyl-tRNA synthetase</fullName>
    </submittedName>
</protein>
<comment type="caution">
    <text evidence="10">The sequence shown here is derived from an EMBL/GenBank/DDBJ whole genome shotgun (WGS) entry which is preliminary data.</text>
</comment>
<evidence type="ECO:0000256" key="5">
    <source>
        <dbReference type="ARBA" id="ARBA00023136"/>
    </source>
</evidence>
<dbReference type="InterPro" id="IPR051211">
    <property type="entry name" value="PG_lysyltransferase"/>
</dbReference>
<evidence type="ECO:0000256" key="1">
    <source>
        <dbReference type="ARBA" id="ARBA00004651"/>
    </source>
</evidence>
<feature type="transmembrane region" description="Helical" evidence="6">
    <location>
        <begin position="62"/>
        <end position="87"/>
    </location>
</feature>
<reference evidence="10 11" key="1">
    <citation type="journal article" date="2018" name="Genome Announc.">
        <title>Draft Genome Sequence of Lactococcus sp. Strain NtB2 (JCM 32569), Isolated from the Gut of the Higher Termite Nasutitermes takasagoensis.</title>
        <authorList>
            <person name="Noda S."/>
            <person name="Aihara C."/>
            <person name="Yuki M."/>
            <person name="Ohkuma M."/>
        </authorList>
    </citation>
    <scope>NUCLEOTIDE SEQUENCE [LARGE SCALE GENOMIC DNA]</scope>
    <source>
        <strain evidence="10 11">NtB2</strain>
    </source>
</reference>
<dbReference type="PANTHER" id="PTHR34697">
    <property type="entry name" value="PHOSPHATIDYLGLYCEROL LYSYLTRANSFERASE"/>
    <property type="match status" value="1"/>
</dbReference>
<dbReference type="InterPro" id="IPR031553">
    <property type="entry name" value="tRNA-synt_2_TM"/>
</dbReference>
<dbReference type="InterPro" id="IPR012340">
    <property type="entry name" value="NA-bd_OB-fold"/>
</dbReference>
<dbReference type="Pfam" id="PF09924">
    <property type="entry name" value="LPG_synthase_C"/>
    <property type="match status" value="1"/>
</dbReference>
<dbReference type="InterPro" id="IPR036259">
    <property type="entry name" value="MFS_trans_sf"/>
</dbReference>
<dbReference type="OrthoDB" id="145485at2"/>
<dbReference type="SUPFAM" id="SSF103473">
    <property type="entry name" value="MFS general substrate transporter"/>
    <property type="match status" value="1"/>
</dbReference>
<dbReference type="Gene3D" id="2.40.50.140">
    <property type="entry name" value="Nucleic acid-binding proteins"/>
    <property type="match status" value="1"/>
</dbReference>
<evidence type="ECO:0000259" key="7">
    <source>
        <dbReference type="Pfam" id="PF01336"/>
    </source>
</evidence>
<evidence type="ECO:0000313" key="11">
    <source>
        <dbReference type="Proteomes" id="UP000245021"/>
    </source>
</evidence>
<dbReference type="InterPro" id="IPR044136">
    <property type="entry name" value="Lys-tRNA-ligase_II_N"/>
</dbReference>
<evidence type="ECO:0000259" key="8">
    <source>
        <dbReference type="Pfam" id="PF09924"/>
    </source>
</evidence>